<feature type="signal peptide" evidence="1">
    <location>
        <begin position="1"/>
        <end position="24"/>
    </location>
</feature>
<proteinExistence type="predicted"/>
<keyword evidence="1" id="KW-0732">Signal</keyword>
<dbReference type="AlphaFoldDB" id="A0A1H7SQB7"/>
<protein>
    <recommendedName>
        <fullName evidence="4">Lipoprotein</fullName>
    </recommendedName>
</protein>
<dbReference type="Proteomes" id="UP000199421">
    <property type="component" value="Unassembled WGS sequence"/>
</dbReference>
<dbReference type="PROSITE" id="PS51257">
    <property type="entry name" value="PROKAR_LIPOPROTEIN"/>
    <property type="match status" value="1"/>
</dbReference>
<dbReference type="STRING" id="407022.SAMN05661044_03324"/>
<feature type="chain" id="PRO_5011542335" description="Lipoprotein" evidence="1">
    <location>
        <begin position="25"/>
        <end position="183"/>
    </location>
</feature>
<evidence type="ECO:0008006" key="4">
    <source>
        <dbReference type="Google" id="ProtNLM"/>
    </source>
</evidence>
<keyword evidence="3" id="KW-1185">Reference proteome</keyword>
<dbReference type="OrthoDB" id="9809989at2"/>
<organism evidence="2 3">
    <name type="scientific">Olivibacter domesticus</name>
    <name type="common">Pseudosphingobacterium domesticum</name>
    <dbReference type="NCBI Taxonomy" id="407022"/>
    <lineage>
        <taxon>Bacteria</taxon>
        <taxon>Pseudomonadati</taxon>
        <taxon>Bacteroidota</taxon>
        <taxon>Sphingobacteriia</taxon>
        <taxon>Sphingobacteriales</taxon>
        <taxon>Sphingobacteriaceae</taxon>
        <taxon>Olivibacter</taxon>
    </lineage>
</organism>
<name>A0A1H7SQB7_OLID1</name>
<evidence type="ECO:0000313" key="3">
    <source>
        <dbReference type="Proteomes" id="UP000199421"/>
    </source>
</evidence>
<reference evidence="3" key="1">
    <citation type="submission" date="2016-10" db="EMBL/GenBank/DDBJ databases">
        <authorList>
            <person name="Varghese N."/>
            <person name="Submissions S."/>
        </authorList>
    </citation>
    <scope>NUCLEOTIDE SEQUENCE [LARGE SCALE GENOMIC DNA]</scope>
    <source>
        <strain evidence="3">DSM 18733</strain>
    </source>
</reference>
<dbReference type="EMBL" id="FOAF01000003">
    <property type="protein sequence ID" value="SEL74638.1"/>
    <property type="molecule type" value="Genomic_DNA"/>
</dbReference>
<accession>A0A1H7SQB7</accession>
<gene>
    <name evidence="2" type="ORF">SAMN05661044_03324</name>
</gene>
<dbReference type="RefSeq" id="WP_093326457.1">
    <property type="nucleotide sequence ID" value="NZ_FOAF01000003.1"/>
</dbReference>
<sequence length="183" mass="20627">MKKRRLLYAVLLLLACACSKTSSEQQQVPIESDKKTELAGLPRDPFYGVPDTTSILDISVGIIGYDAYEKPYFQPERATIVVWPSNGRHLEIESVEQVLKGYAYDSSRDTAIFSNNIAIMDRIAQQDLLPGRYFVAVVLNDKVANGKNAFSSKEVELGEFGKIAIHKIFDEKSKDNEFETWDQ</sequence>
<evidence type="ECO:0000313" key="2">
    <source>
        <dbReference type="EMBL" id="SEL74638.1"/>
    </source>
</evidence>
<evidence type="ECO:0000256" key="1">
    <source>
        <dbReference type="SAM" id="SignalP"/>
    </source>
</evidence>